<feature type="coiled-coil region" evidence="1">
    <location>
        <begin position="107"/>
        <end position="148"/>
    </location>
</feature>
<evidence type="ECO:0008006" key="5">
    <source>
        <dbReference type="Google" id="ProtNLM"/>
    </source>
</evidence>
<feature type="compositionally biased region" description="Polar residues" evidence="2">
    <location>
        <begin position="366"/>
        <end position="389"/>
    </location>
</feature>
<comment type="caution">
    <text evidence="3">The sequence shown here is derived from an EMBL/GenBank/DDBJ whole genome shotgun (WGS) entry which is preliminary data.</text>
</comment>
<evidence type="ECO:0000256" key="1">
    <source>
        <dbReference type="SAM" id="Coils"/>
    </source>
</evidence>
<protein>
    <recommendedName>
        <fullName evidence="5">Coiled-coil domain-containing protein 62</fullName>
    </recommendedName>
</protein>
<feature type="coiled-coil region" evidence="1">
    <location>
        <begin position="212"/>
        <end position="253"/>
    </location>
</feature>
<name>A0AAV7LS95_PLEWA</name>
<accession>A0AAV7LS95</accession>
<organism evidence="3 4">
    <name type="scientific">Pleurodeles waltl</name>
    <name type="common">Iberian ribbed newt</name>
    <dbReference type="NCBI Taxonomy" id="8319"/>
    <lineage>
        <taxon>Eukaryota</taxon>
        <taxon>Metazoa</taxon>
        <taxon>Chordata</taxon>
        <taxon>Craniata</taxon>
        <taxon>Vertebrata</taxon>
        <taxon>Euteleostomi</taxon>
        <taxon>Amphibia</taxon>
        <taxon>Batrachia</taxon>
        <taxon>Caudata</taxon>
        <taxon>Salamandroidea</taxon>
        <taxon>Salamandridae</taxon>
        <taxon>Pleurodelinae</taxon>
        <taxon>Pleurodeles</taxon>
    </lineage>
</organism>
<keyword evidence="1" id="KW-0175">Coiled coil</keyword>
<feature type="coiled-coil region" evidence="1">
    <location>
        <begin position="20"/>
        <end position="54"/>
    </location>
</feature>
<proteinExistence type="predicted"/>
<dbReference type="AlphaFoldDB" id="A0AAV7LS95"/>
<reference evidence="3" key="1">
    <citation type="journal article" date="2022" name="bioRxiv">
        <title>Sequencing and chromosome-scale assembly of the giantPleurodeles waltlgenome.</title>
        <authorList>
            <person name="Brown T."/>
            <person name="Elewa A."/>
            <person name="Iarovenko S."/>
            <person name="Subramanian E."/>
            <person name="Araus A.J."/>
            <person name="Petzold A."/>
            <person name="Susuki M."/>
            <person name="Suzuki K.-i.T."/>
            <person name="Hayashi T."/>
            <person name="Toyoda A."/>
            <person name="Oliveira C."/>
            <person name="Osipova E."/>
            <person name="Leigh N.D."/>
            <person name="Simon A."/>
            <person name="Yun M.H."/>
        </authorList>
    </citation>
    <scope>NUCLEOTIDE SEQUENCE</scope>
    <source>
        <strain evidence="3">20211129_DDA</strain>
        <tissue evidence="3">Liver</tissue>
    </source>
</reference>
<sequence>MNPSFTRSSPPKNLGADLENSTIQKQRNELQLLISELKDRDKELNEMVAVHQRQFLAWEDDRQRVLALEQRCSRLETELHQRNEIIRTLTKRIKILESQQHDRRASLESTQFQLQELSQKALEASSQCQELEERNQNLSASVLDLSAQLGRCQAREEELSTMLSLKDKDIMEATNHITEFTARFRNLECALRDARTREVHVTKEVEELKPRLKGLKSEMLRLKEDLMEKTAENNEQREEIIRLKQEHSTFQSELGFAAEREKRKDELLELAKSKHERMDTELYNLRQIYLKQLRDLQFLHLNFESSQELMKKHEQEMPVMSKGKVDLRLLSLDSAVGCGTSPQRRDALPGSDGFSSSEFSLELNGSPVTQSAPTGFSASTPQKSCSPTSKLQRLLAESRQMVADLELSALLPAGSCSSLNNSSSSNL</sequence>
<evidence type="ECO:0000256" key="2">
    <source>
        <dbReference type="SAM" id="MobiDB-lite"/>
    </source>
</evidence>
<gene>
    <name evidence="3" type="ORF">NDU88_006332</name>
</gene>
<keyword evidence="4" id="KW-1185">Reference proteome</keyword>
<dbReference type="Gene3D" id="1.10.287.1490">
    <property type="match status" value="1"/>
</dbReference>
<dbReference type="EMBL" id="JANPWB010000015">
    <property type="protein sequence ID" value="KAJ1093227.1"/>
    <property type="molecule type" value="Genomic_DNA"/>
</dbReference>
<dbReference type="Proteomes" id="UP001066276">
    <property type="component" value="Chromosome 11"/>
</dbReference>
<feature type="non-terminal residue" evidence="3">
    <location>
        <position position="427"/>
    </location>
</feature>
<evidence type="ECO:0000313" key="4">
    <source>
        <dbReference type="Proteomes" id="UP001066276"/>
    </source>
</evidence>
<feature type="region of interest" description="Disordered" evidence="2">
    <location>
        <begin position="338"/>
        <end position="389"/>
    </location>
</feature>
<evidence type="ECO:0000313" key="3">
    <source>
        <dbReference type="EMBL" id="KAJ1093227.1"/>
    </source>
</evidence>